<dbReference type="AlphaFoldDB" id="A0A0H3I8W3"/>
<organism evidence="2 3">
    <name type="scientific">Pectobacterium parmentieri</name>
    <dbReference type="NCBI Taxonomy" id="1905730"/>
    <lineage>
        <taxon>Bacteria</taxon>
        <taxon>Pseudomonadati</taxon>
        <taxon>Pseudomonadota</taxon>
        <taxon>Gammaproteobacteria</taxon>
        <taxon>Enterobacterales</taxon>
        <taxon>Pectobacteriaceae</taxon>
        <taxon>Pectobacterium</taxon>
    </lineage>
</organism>
<sequence length="58" mass="6179">MKLTPIIAFLGLFSVANLHANNDIPHNATHDKTDLLILVNNGDASEGPGGNEVERKGK</sequence>
<protein>
    <submittedName>
        <fullName evidence="2">Uncharacterized protein</fullName>
    </submittedName>
</protein>
<dbReference type="EMBL" id="CP003415">
    <property type="protein sequence ID" value="AFI90391.1"/>
    <property type="molecule type" value="Genomic_DNA"/>
</dbReference>
<reference evidence="2 3" key="1">
    <citation type="journal article" date="2012" name="J. Bacteriol.">
        <title>Genome sequence of Pectobacterium sp. strain SCC3193.</title>
        <authorList>
            <person name="Koskinen J.P."/>
            <person name="Laine P."/>
            <person name="Niemi O."/>
            <person name="Nykyri J."/>
            <person name="Harjunpaa H."/>
            <person name="Auvinen P."/>
            <person name="Paulin L."/>
            <person name="Pirhonen M."/>
            <person name="Palva T."/>
            <person name="Holm L."/>
        </authorList>
    </citation>
    <scope>NUCLEOTIDE SEQUENCE [LARGE SCALE GENOMIC DNA]</scope>
    <source>
        <strain evidence="2 3">SCC3193</strain>
    </source>
</reference>
<feature type="signal peptide" evidence="1">
    <location>
        <begin position="1"/>
        <end position="20"/>
    </location>
</feature>
<dbReference type="eggNOG" id="ENOG50319XS">
    <property type="taxonomic scope" value="Bacteria"/>
</dbReference>
<evidence type="ECO:0000313" key="3">
    <source>
        <dbReference type="Proteomes" id="UP000008044"/>
    </source>
</evidence>
<dbReference type="RefSeq" id="WP_014699974.1">
    <property type="nucleotide sequence ID" value="NC_017845.1"/>
</dbReference>
<name>A0A0H3I8W3_PECPM</name>
<dbReference type="HOGENOM" id="CLU_196029_0_0_6"/>
<proteinExistence type="predicted"/>
<feature type="chain" id="PRO_5002611801" evidence="1">
    <location>
        <begin position="21"/>
        <end position="58"/>
    </location>
</feature>
<evidence type="ECO:0000256" key="1">
    <source>
        <dbReference type="SAM" id="SignalP"/>
    </source>
</evidence>
<keyword evidence="1" id="KW-0732">Signal</keyword>
<accession>A0A0H3I8W3</accession>
<dbReference type="Proteomes" id="UP000008044">
    <property type="component" value="Chromosome"/>
</dbReference>
<dbReference type="KEGG" id="pec:W5S_2303"/>
<evidence type="ECO:0000313" key="2">
    <source>
        <dbReference type="EMBL" id="AFI90391.1"/>
    </source>
</evidence>
<gene>
    <name evidence="2" type="ordered locus">W5S_2303</name>
</gene>